<dbReference type="InterPro" id="IPR011991">
    <property type="entry name" value="ArsR-like_HTH"/>
</dbReference>
<dbReference type="OrthoDB" id="7945987at2"/>
<evidence type="ECO:0000313" key="2">
    <source>
        <dbReference type="EMBL" id="SDZ45184.1"/>
    </source>
</evidence>
<keyword evidence="3" id="KW-1185">Reference proteome</keyword>
<dbReference type="SMART" id="SM00418">
    <property type="entry name" value="HTH_ARSR"/>
    <property type="match status" value="1"/>
</dbReference>
<dbReference type="InterPro" id="IPR036388">
    <property type="entry name" value="WH-like_DNA-bd_sf"/>
</dbReference>
<dbReference type="RefSeq" id="WP_093277547.1">
    <property type="nucleotide sequence ID" value="NZ_FNOK01000075.1"/>
</dbReference>
<protein>
    <submittedName>
        <fullName evidence="2">Helix-turn-helix domain-containing protein</fullName>
    </submittedName>
</protein>
<accession>A0A1H3T4R5</accession>
<evidence type="ECO:0000313" key="3">
    <source>
        <dbReference type="Proteomes" id="UP000199529"/>
    </source>
</evidence>
<dbReference type="STRING" id="418495.SAMN05216215_107521"/>
<proteinExistence type="predicted"/>
<gene>
    <name evidence="2" type="ORF">SAMN05216215_107521</name>
</gene>
<dbReference type="EMBL" id="FNOK01000075">
    <property type="protein sequence ID" value="SDZ45184.1"/>
    <property type="molecule type" value="Genomic_DNA"/>
</dbReference>
<dbReference type="AlphaFoldDB" id="A0A1H3T4R5"/>
<reference evidence="3" key="1">
    <citation type="submission" date="2016-10" db="EMBL/GenBank/DDBJ databases">
        <authorList>
            <person name="Varghese N."/>
            <person name="Submissions S."/>
        </authorList>
    </citation>
    <scope>NUCLEOTIDE SEQUENCE [LARGE SCALE GENOMIC DNA]</scope>
    <source>
        <strain evidence="3">CGMCC 4.3530</strain>
    </source>
</reference>
<organism evidence="2 3">
    <name type="scientific">Saccharopolyspora shandongensis</name>
    <dbReference type="NCBI Taxonomy" id="418495"/>
    <lineage>
        <taxon>Bacteria</taxon>
        <taxon>Bacillati</taxon>
        <taxon>Actinomycetota</taxon>
        <taxon>Actinomycetes</taxon>
        <taxon>Pseudonocardiales</taxon>
        <taxon>Pseudonocardiaceae</taxon>
        <taxon>Saccharopolyspora</taxon>
    </lineage>
</organism>
<dbReference type="Proteomes" id="UP000199529">
    <property type="component" value="Unassembled WGS sequence"/>
</dbReference>
<dbReference type="GO" id="GO:0003700">
    <property type="term" value="F:DNA-binding transcription factor activity"/>
    <property type="evidence" value="ECO:0007669"/>
    <property type="project" value="InterPro"/>
</dbReference>
<evidence type="ECO:0000259" key="1">
    <source>
        <dbReference type="SMART" id="SM00418"/>
    </source>
</evidence>
<dbReference type="SUPFAM" id="SSF46785">
    <property type="entry name" value="Winged helix' DNA-binding domain"/>
    <property type="match status" value="1"/>
</dbReference>
<dbReference type="Gene3D" id="1.10.10.10">
    <property type="entry name" value="Winged helix-like DNA-binding domain superfamily/Winged helix DNA-binding domain"/>
    <property type="match status" value="1"/>
</dbReference>
<dbReference type="InterPro" id="IPR036390">
    <property type="entry name" value="WH_DNA-bd_sf"/>
</dbReference>
<name>A0A1H3T4R5_9PSEU</name>
<dbReference type="Pfam" id="PF12840">
    <property type="entry name" value="HTH_20"/>
    <property type="match status" value="1"/>
</dbReference>
<dbReference type="InterPro" id="IPR001845">
    <property type="entry name" value="HTH_ArsR_DNA-bd_dom"/>
</dbReference>
<dbReference type="CDD" id="cd00090">
    <property type="entry name" value="HTH_ARSR"/>
    <property type="match status" value="1"/>
</dbReference>
<feature type="domain" description="HTH arsR-type" evidence="1">
    <location>
        <begin position="16"/>
        <end position="130"/>
    </location>
</feature>
<sequence length="200" mass="22721">MADYGRDLRMVTLDAKRLRALAHPLRVRLLGALRLDGPATATALGKRFGENSANTSWHLRQLAEAGLVAEDTQRGNRRERWWTAAQDRTQFDPGELSEDPELTGSLASYLHAINAVHHDQAGTYLATMQDWSKEWRGAAELSDYRLSLSARELSELNRRIQAVVEEYWREPEPGDVEVVTHWHALPLRRQERATDATDVL</sequence>